<evidence type="ECO:0008006" key="4">
    <source>
        <dbReference type="Google" id="ProtNLM"/>
    </source>
</evidence>
<name>A0A091CD81_9ENTE</name>
<proteinExistence type="predicted"/>
<feature type="region of interest" description="Disordered" evidence="1">
    <location>
        <begin position="22"/>
        <end position="98"/>
    </location>
</feature>
<reference evidence="2 3" key="1">
    <citation type="submission" date="2014-08" db="EMBL/GenBank/DDBJ databases">
        <title>Genome sequence of Tetragenococcus muriaticus.</title>
        <authorList>
            <person name="Chuea-nongthon C."/>
            <person name="Rodtong S."/>
            <person name="Yongsawatdigul J."/>
            <person name="Steele J.L."/>
            <person name="Liu X.-y."/>
            <person name="Speers J."/>
            <person name="Glasner J.D."/>
            <person name="Neeno-Eckwall E.C."/>
        </authorList>
    </citation>
    <scope>NUCLEOTIDE SEQUENCE [LARGE SCALE GENOMIC DNA]</scope>
    <source>
        <strain evidence="2 3">3MR10-3</strain>
    </source>
</reference>
<keyword evidence="3" id="KW-1185">Reference proteome</keyword>
<evidence type="ECO:0000313" key="2">
    <source>
        <dbReference type="EMBL" id="KFN91623.1"/>
    </source>
</evidence>
<evidence type="ECO:0000313" key="3">
    <source>
        <dbReference type="Proteomes" id="UP000029381"/>
    </source>
</evidence>
<feature type="compositionally biased region" description="Low complexity" evidence="1">
    <location>
        <begin position="74"/>
        <end position="89"/>
    </location>
</feature>
<dbReference type="RefSeq" id="WP_028790103.1">
    <property type="nucleotide sequence ID" value="NZ_JPVT01000084.1"/>
</dbReference>
<dbReference type="EMBL" id="JPVT01000084">
    <property type="protein sequence ID" value="KFN91623.1"/>
    <property type="molecule type" value="Genomic_DNA"/>
</dbReference>
<dbReference type="Proteomes" id="UP000029381">
    <property type="component" value="Unassembled WGS sequence"/>
</dbReference>
<gene>
    <name evidence="2" type="ORF">TMU3MR103_0940</name>
</gene>
<sequence>MKRLKITTIVLASTMLLMGCTQQTDSENNEDNEVAATSETVETTEEASTESASSDEQSETEEATEETSTEESSTESSTTESVEAENNVAELEEGPELQDTIDNVEDLNVETATDNPNKRVLLFTGEDEQQPQYKSVFIKQQNRLKIIDTVNDDLLMNQVID</sequence>
<protein>
    <recommendedName>
        <fullName evidence="4">Lipoprotein</fullName>
    </recommendedName>
</protein>
<evidence type="ECO:0000256" key="1">
    <source>
        <dbReference type="SAM" id="MobiDB-lite"/>
    </source>
</evidence>
<accession>A0A091CD81</accession>
<dbReference type="PATRIC" id="fig|1302648.3.peg.913"/>
<dbReference type="PROSITE" id="PS51257">
    <property type="entry name" value="PROKAR_LIPOPROTEIN"/>
    <property type="match status" value="1"/>
</dbReference>
<dbReference type="AlphaFoldDB" id="A0A091CD81"/>
<comment type="caution">
    <text evidence="2">The sequence shown here is derived from an EMBL/GenBank/DDBJ whole genome shotgun (WGS) entry which is preliminary data.</text>
</comment>
<organism evidence="2 3">
    <name type="scientific">Tetragenococcus muriaticus 3MR10-3</name>
    <dbReference type="NCBI Taxonomy" id="1302648"/>
    <lineage>
        <taxon>Bacteria</taxon>
        <taxon>Bacillati</taxon>
        <taxon>Bacillota</taxon>
        <taxon>Bacilli</taxon>
        <taxon>Lactobacillales</taxon>
        <taxon>Enterococcaceae</taxon>
        <taxon>Tetragenococcus</taxon>
    </lineage>
</organism>
<feature type="compositionally biased region" description="Acidic residues" evidence="1">
    <location>
        <begin position="56"/>
        <end position="73"/>
    </location>
</feature>